<feature type="signal peptide" evidence="3">
    <location>
        <begin position="1"/>
        <end position="22"/>
    </location>
</feature>
<dbReference type="Proteomes" id="UP000594262">
    <property type="component" value="Unplaced"/>
</dbReference>
<feature type="chain" id="PRO_5029750360" description="Apple domain-containing protein" evidence="3">
    <location>
        <begin position="23"/>
        <end position="99"/>
    </location>
</feature>
<evidence type="ECO:0000259" key="4">
    <source>
        <dbReference type="SMART" id="SM00223"/>
    </source>
</evidence>
<keyword evidence="1" id="KW-0677">Repeat</keyword>
<keyword evidence="3" id="KW-0732">Signal</keyword>
<evidence type="ECO:0000256" key="3">
    <source>
        <dbReference type="SAM" id="SignalP"/>
    </source>
</evidence>
<feature type="domain" description="Apple" evidence="4">
    <location>
        <begin position="14"/>
        <end position="81"/>
    </location>
</feature>
<dbReference type="InterPro" id="IPR003609">
    <property type="entry name" value="Pan_app"/>
</dbReference>
<keyword evidence="2" id="KW-1015">Disulfide bond</keyword>
<reference evidence="5" key="1">
    <citation type="submission" date="2021-01" db="UniProtKB">
        <authorList>
            <consortium name="EnsemblMetazoa"/>
        </authorList>
    </citation>
    <scope>IDENTIFICATION</scope>
</reference>
<organism evidence="5 6">
    <name type="scientific">Clytia hemisphaerica</name>
    <dbReference type="NCBI Taxonomy" id="252671"/>
    <lineage>
        <taxon>Eukaryota</taxon>
        <taxon>Metazoa</taxon>
        <taxon>Cnidaria</taxon>
        <taxon>Hydrozoa</taxon>
        <taxon>Hydroidolina</taxon>
        <taxon>Leptothecata</taxon>
        <taxon>Obeliida</taxon>
        <taxon>Clytiidae</taxon>
        <taxon>Clytia</taxon>
    </lineage>
</organism>
<accession>A0A7M5UKT9</accession>
<sequence>MNKISLVLVAVILLTSLYGTSADICSIKTRTVDDCRMICNKSYNCGYFTWAITSKTCYLKGRRKRWSRRPHNGVISGSKTFDENIVGIDFNGGDMRSPC</sequence>
<evidence type="ECO:0000256" key="1">
    <source>
        <dbReference type="ARBA" id="ARBA00022737"/>
    </source>
</evidence>
<dbReference type="AlphaFoldDB" id="A0A7M5UKT9"/>
<dbReference type="SMART" id="SM00223">
    <property type="entry name" value="APPLE"/>
    <property type="match status" value="1"/>
</dbReference>
<keyword evidence="6" id="KW-1185">Reference proteome</keyword>
<dbReference type="InterPro" id="IPR000177">
    <property type="entry name" value="Apple"/>
</dbReference>
<name>A0A7M5UKT9_9CNID</name>
<dbReference type="OrthoDB" id="331933at2759"/>
<dbReference type="GO" id="GO:0006508">
    <property type="term" value="P:proteolysis"/>
    <property type="evidence" value="ECO:0007669"/>
    <property type="project" value="InterPro"/>
</dbReference>
<dbReference type="EnsemblMetazoa" id="CLYHEMT011361.1">
    <property type="protein sequence ID" value="CLYHEMP011361.1"/>
    <property type="gene ID" value="CLYHEMG011361"/>
</dbReference>
<evidence type="ECO:0000256" key="2">
    <source>
        <dbReference type="ARBA" id="ARBA00023157"/>
    </source>
</evidence>
<protein>
    <recommendedName>
        <fullName evidence="4">Apple domain-containing protein</fullName>
    </recommendedName>
</protein>
<dbReference type="GO" id="GO:0005576">
    <property type="term" value="C:extracellular region"/>
    <property type="evidence" value="ECO:0007669"/>
    <property type="project" value="InterPro"/>
</dbReference>
<dbReference type="Gene3D" id="3.50.4.10">
    <property type="entry name" value="Hepatocyte Growth Factor"/>
    <property type="match status" value="1"/>
</dbReference>
<evidence type="ECO:0000313" key="6">
    <source>
        <dbReference type="Proteomes" id="UP000594262"/>
    </source>
</evidence>
<dbReference type="Pfam" id="PF00024">
    <property type="entry name" value="PAN_1"/>
    <property type="match status" value="1"/>
</dbReference>
<proteinExistence type="predicted"/>
<dbReference type="SUPFAM" id="SSF57414">
    <property type="entry name" value="Hairpin loop containing domain-like"/>
    <property type="match status" value="1"/>
</dbReference>
<evidence type="ECO:0000313" key="5">
    <source>
        <dbReference type="EnsemblMetazoa" id="CLYHEMP011361.1"/>
    </source>
</evidence>